<dbReference type="Gene3D" id="3.30.1370.10">
    <property type="entry name" value="K Homology domain, type 1"/>
    <property type="match status" value="2"/>
</dbReference>
<feature type="region of interest" description="Disordered" evidence="3">
    <location>
        <begin position="680"/>
        <end position="706"/>
    </location>
</feature>
<protein>
    <recommendedName>
        <fullName evidence="4">K Homology domain-containing protein</fullName>
    </recommendedName>
</protein>
<dbReference type="Proteomes" id="UP000639772">
    <property type="component" value="Chromosome 3"/>
</dbReference>
<accession>A0A835VBM7</accession>
<evidence type="ECO:0000256" key="3">
    <source>
        <dbReference type="SAM" id="MobiDB-lite"/>
    </source>
</evidence>
<feature type="domain" description="K Homology" evidence="4">
    <location>
        <begin position="478"/>
        <end position="553"/>
    </location>
</feature>
<organism evidence="5 6">
    <name type="scientific">Vanilla planifolia</name>
    <name type="common">Vanilla</name>
    <dbReference type="NCBI Taxonomy" id="51239"/>
    <lineage>
        <taxon>Eukaryota</taxon>
        <taxon>Viridiplantae</taxon>
        <taxon>Streptophyta</taxon>
        <taxon>Embryophyta</taxon>
        <taxon>Tracheophyta</taxon>
        <taxon>Spermatophyta</taxon>
        <taxon>Magnoliopsida</taxon>
        <taxon>Liliopsida</taxon>
        <taxon>Asparagales</taxon>
        <taxon>Orchidaceae</taxon>
        <taxon>Vanilloideae</taxon>
        <taxon>Vanilleae</taxon>
        <taxon>Vanilla</taxon>
    </lineage>
</organism>
<evidence type="ECO:0000256" key="2">
    <source>
        <dbReference type="PROSITE-ProRule" id="PRU00117"/>
    </source>
</evidence>
<evidence type="ECO:0000313" key="5">
    <source>
        <dbReference type="EMBL" id="KAG0491005.1"/>
    </source>
</evidence>
<sequence>MNKSQRDVYLCFSLKGEGGEAYNQGSRGSPRRKCLATGYHPFASASPSSLLLTGSISEDSGPRLPACCCCGTLLSRSHQIMDYERPLVFTDHRSQNSRKRGTSELDNGRHKRPSTNEGRSVVDTKTIDTIYRILCPIKKIGSVLGKGGDIVSSLREETHAKIRVADAIPGADERVIIVFSYRTDIANKNTSTQNTESVNTFGSDDQQMKPHCPAQDALLKIHDRIAADEYIRGGVVRENTEPNDVVTARILVPNNQVGCLLGKGGSVIQKLRGDTNANIRILSAEHLPPCAMSSDELVQISGKPNIVRRAIYEISTHLHNHPRKDNPSLEDIISASIQDRYQSISAMPPPVAHGNPVFSRYTPPPPWYDGYRNEPYGHAPSSFNGAHFRDHACTLEDFSIKILCPTDKIGGIIGKGGGNVRQLERQTGATIHVEGTDPDDVDRVIVVSSKEAPSSSVSPTIEAVLRLQRKASEISEKGTINTRLLVSSGKIGCLLGQGGNVITEMRRRTRADIRVTSKTGKPKSASPDEELVQISGNESVAETALLEIASRLRARSLQGGPVPVNPLHGGRPHGFSPPEGLSVRGRQSTSFGARNTDSYDHPKAYDYPKGNDYPKYPDYPKGYDQPNAYEYPKGFDYPKNYDYQEGYDYSKGYDDYAARYDHTKSHQKIYDYPRSSDYLKGYDYPKDADQPYNSQSYPGSLRPTGYSSMSNPVEVNAANSSVPVVGGSNVSDAHQVPTNASWRYMDRPGR</sequence>
<feature type="domain" description="K Homology" evidence="4">
    <location>
        <begin position="244"/>
        <end position="319"/>
    </location>
</feature>
<dbReference type="OrthoDB" id="442947at2759"/>
<comment type="caution">
    <text evidence="5">The sequence shown here is derived from an EMBL/GenBank/DDBJ whole genome shotgun (WGS) entry which is preliminary data.</text>
</comment>
<keyword evidence="1" id="KW-0677">Repeat</keyword>
<evidence type="ECO:0000256" key="1">
    <source>
        <dbReference type="ARBA" id="ARBA00022737"/>
    </source>
</evidence>
<dbReference type="SUPFAM" id="SSF54791">
    <property type="entry name" value="Eukaryotic type KH-domain (KH-domain type I)"/>
    <property type="match status" value="4"/>
</dbReference>
<dbReference type="CDD" id="cd22459">
    <property type="entry name" value="KH-I_PEPPER_rpt1_like"/>
    <property type="match status" value="1"/>
</dbReference>
<evidence type="ECO:0000259" key="4">
    <source>
        <dbReference type="SMART" id="SM00322"/>
    </source>
</evidence>
<feature type="domain" description="K Homology" evidence="4">
    <location>
        <begin position="127"/>
        <end position="197"/>
    </location>
</feature>
<feature type="compositionally biased region" description="Polar residues" evidence="3">
    <location>
        <begin position="585"/>
        <end position="596"/>
    </location>
</feature>
<keyword evidence="2" id="KW-0694">RNA-binding</keyword>
<feature type="domain" description="K Homology" evidence="4">
    <location>
        <begin position="396"/>
        <end position="469"/>
    </location>
</feature>
<dbReference type="InterPro" id="IPR036612">
    <property type="entry name" value="KH_dom_type_1_sf"/>
</dbReference>
<feature type="region of interest" description="Disordered" evidence="3">
    <location>
        <begin position="565"/>
        <end position="624"/>
    </location>
</feature>
<dbReference type="PROSITE" id="PS50084">
    <property type="entry name" value="KH_TYPE_1"/>
    <property type="match status" value="4"/>
</dbReference>
<dbReference type="Gene3D" id="3.30.310.210">
    <property type="match status" value="1"/>
</dbReference>
<gene>
    <name evidence="5" type="ORF">HPP92_007868</name>
</gene>
<dbReference type="GO" id="GO:0003723">
    <property type="term" value="F:RNA binding"/>
    <property type="evidence" value="ECO:0007669"/>
    <property type="project" value="UniProtKB-UniRule"/>
</dbReference>
<proteinExistence type="predicted"/>
<dbReference type="InterPro" id="IPR004088">
    <property type="entry name" value="KH_dom_type_1"/>
</dbReference>
<dbReference type="CDD" id="cd22460">
    <property type="entry name" value="KH-I_PEPPER_rpt2_like"/>
    <property type="match status" value="1"/>
</dbReference>
<feature type="compositionally biased region" description="Basic and acidic residues" evidence="3">
    <location>
        <begin position="597"/>
        <end position="606"/>
    </location>
</feature>
<dbReference type="Pfam" id="PF00013">
    <property type="entry name" value="KH_1"/>
    <property type="match status" value="4"/>
</dbReference>
<feature type="compositionally biased region" description="Low complexity" evidence="3">
    <location>
        <begin position="607"/>
        <end position="624"/>
    </location>
</feature>
<name>A0A835VBM7_VANPL</name>
<dbReference type="AlphaFoldDB" id="A0A835VBM7"/>
<reference evidence="5 6" key="1">
    <citation type="journal article" date="2020" name="Nat. Food">
        <title>A phased Vanilla planifolia genome enables genetic improvement of flavour and production.</title>
        <authorList>
            <person name="Hasing T."/>
            <person name="Tang H."/>
            <person name="Brym M."/>
            <person name="Khazi F."/>
            <person name="Huang T."/>
            <person name="Chambers A.H."/>
        </authorList>
    </citation>
    <scope>NUCLEOTIDE SEQUENCE [LARGE SCALE GENOMIC DNA]</scope>
    <source>
        <tissue evidence="5">Leaf</tissue>
    </source>
</reference>
<feature type="region of interest" description="Disordered" evidence="3">
    <location>
        <begin position="726"/>
        <end position="750"/>
    </location>
</feature>
<dbReference type="SMART" id="SM00322">
    <property type="entry name" value="KH"/>
    <property type="match status" value="4"/>
</dbReference>
<dbReference type="InterPro" id="IPR004087">
    <property type="entry name" value="KH_dom"/>
</dbReference>
<feature type="region of interest" description="Disordered" evidence="3">
    <location>
        <begin position="91"/>
        <end position="120"/>
    </location>
</feature>
<dbReference type="PANTHER" id="PTHR10288">
    <property type="entry name" value="KH DOMAIN CONTAINING RNA BINDING PROTEIN"/>
    <property type="match status" value="1"/>
</dbReference>
<evidence type="ECO:0000313" key="6">
    <source>
        <dbReference type="Proteomes" id="UP000639772"/>
    </source>
</evidence>
<dbReference type="EMBL" id="JADCNM010000003">
    <property type="protein sequence ID" value="KAG0491005.1"/>
    <property type="molecule type" value="Genomic_DNA"/>
</dbReference>